<evidence type="ECO:0000256" key="2">
    <source>
        <dbReference type="ARBA" id="ARBA00023015"/>
    </source>
</evidence>
<proteinExistence type="inferred from homology"/>
<keyword evidence="7" id="KW-1185">Reference proteome</keyword>
<organism evidence="6 7">
    <name type="scientific">Ottowia thiooxydans</name>
    <dbReference type="NCBI Taxonomy" id="219182"/>
    <lineage>
        <taxon>Bacteria</taxon>
        <taxon>Pseudomonadati</taxon>
        <taxon>Pseudomonadota</taxon>
        <taxon>Betaproteobacteria</taxon>
        <taxon>Burkholderiales</taxon>
        <taxon>Comamonadaceae</taxon>
        <taxon>Ottowia</taxon>
    </lineage>
</organism>
<evidence type="ECO:0000313" key="6">
    <source>
        <dbReference type="EMBL" id="MET4578938.1"/>
    </source>
</evidence>
<evidence type="ECO:0000259" key="5">
    <source>
        <dbReference type="PROSITE" id="PS50931"/>
    </source>
</evidence>
<sequence>MHPHLNNRLRAKLRLRHIELLDALGDTLNIHHAAPRMNLSQPATSKLLQEVEQIYGATLFDRLPRGLRATAAGHTVIRWARLLLHHLGESVAEAHLVAAGASGRVRIGALPVAIPRLLNEVLQRVRATMPDLVVTVTEGANEMLLPALARDELDIVLGRLSPDTQHELYCSESLYEEPVSLVVRKKHPLLRKRGLSARHLADVQWILPPELAPLRQQLERVLVEQGLGRPTPRTETTSQMMVEIILNQTDMVAAMPLGVAQLYQSRGQLEILHLPLPLSMPPVGLLLHAQGMRSPVVESFIGLVRQVAAELKGQVETLD</sequence>
<dbReference type="SUPFAM" id="SSF46785">
    <property type="entry name" value="Winged helix' DNA-binding domain"/>
    <property type="match status" value="1"/>
</dbReference>
<dbReference type="Pfam" id="PF00126">
    <property type="entry name" value="HTH_1"/>
    <property type="match status" value="1"/>
</dbReference>
<dbReference type="PROSITE" id="PS50931">
    <property type="entry name" value="HTH_LYSR"/>
    <property type="match status" value="1"/>
</dbReference>
<dbReference type="InterPro" id="IPR036390">
    <property type="entry name" value="WH_DNA-bd_sf"/>
</dbReference>
<dbReference type="SUPFAM" id="SSF53850">
    <property type="entry name" value="Periplasmic binding protein-like II"/>
    <property type="match status" value="1"/>
</dbReference>
<evidence type="ECO:0000256" key="4">
    <source>
        <dbReference type="ARBA" id="ARBA00023163"/>
    </source>
</evidence>
<gene>
    <name evidence="6" type="ORF">ABIE13_004061</name>
</gene>
<dbReference type="InterPro" id="IPR005119">
    <property type="entry name" value="LysR_subst-bd"/>
</dbReference>
<evidence type="ECO:0000256" key="1">
    <source>
        <dbReference type="ARBA" id="ARBA00009437"/>
    </source>
</evidence>
<keyword evidence="2" id="KW-0805">Transcription regulation</keyword>
<dbReference type="Pfam" id="PF03466">
    <property type="entry name" value="LysR_substrate"/>
    <property type="match status" value="1"/>
</dbReference>
<protein>
    <submittedName>
        <fullName evidence="6">DNA-binding transcriptional LysR family regulator</fullName>
    </submittedName>
</protein>
<dbReference type="PANTHER" id="PTHR30419">
    <property type="entry name" value="HTH-TYPE TRANSCRIPTIONAL REGULATOR YBHD"/>
    <property type="match status" value="1"/>
</dbReference>
<accession>A0ABV2QEG9</accession>
<keyword evidence="4" id="KW-0804">Transcription</keyword>
<reference evidence="6 7" key="1">
    <citation type="submission" date="2024-06" db="EMBL/GenBank/DDBJ databases">
        <title>Sorghum-associated microbial communities from plants grown in Nebraska, USA.</title>
        <authorList>
            <person name="Schachtman D."/>
        </authorList>
    </citation>
    <scope>NUCLEOTIDE SEQUENCE [LARGE SCALE GENOMIC DNA]</scope>
    <source>
        <strain evidence="6 7">2709</strain>
    </source>
</reference>
<comment type="caution">
    <text evidence="6">The sequence shown here is derived from an EMBL/GenBank/DDBJ whole genome shotgun (WGS) entry which is preliminary data.</text>
</comment>
<dbReference type="InterPro" id="IPR000847">
    <property type="entry name" value="LysR_HTH_N"/>
</dbReference>
<keyword evidence="3 6" id="KW-0238">DNA-binding</keyword>
<name>A0ABV2QEG9_9BURK</name>
<evidence type="ECO:0000313" key="7">
    <source>
        <dbReference type="Proteomes" id="UP001549320"/>
    </source>
</evidence>
<dbReference type="Proteomes" id="UP001549320">
    <property type="component" value="Unassembled WGS sequence"/>
</dbReference>
<dbReference type="PANTHER" id="PTHR30419:SF8">
    <property type="entry name" value="NITROGEN ASSIMILATION TRANSCRIPTIONAL ACTIVATOR-RELATED"/>
    <property type="match status" value="1"/>
</dbReference>
<feature type="domain" description="HTH lysR-type" evidence="5">
    <location>
        <begin position="13"/>
        <end position="70"/>
    </location>
</feature>
<dbReference type="RefSeq" id="WP_354446609.1">
    <property type="nucleotide sequence ID" value="NZ_JBEPSH010000008.1"/>
</dbReference>
<dbReference type="GO" id="GO:0003677">
    <property type="term" value="F:DNA binding"/>
    <property type="evidence" value="ECO:0007669"/>
    <property type="project" value="UniProtKB-KW"/>
</dbReference>
<dbReference type="EMBL" id="JBEPSH010000008">
    <property type="protein sequence ID" value="MET4578938.1"/>
    <property type="molecule type" value="Genomic_DNA"/>
</dbReference>
<dbReference type="Gene3D" id="1.10.10.10">
    <property type="entry name" value="Winged helix-like DNA-binding domain superfamily/Winged helix DNA-binding domain"/>
    <property type="match status" value="1"/>
</dbReference>
<dbReference type="Gene3D" id="3.40.190.290">
    <property type="match status" value="1"/>
</dbReference>
<dbReference type="InterPro" id="IPR050950">
    <property type="entry name" value="HTH-type_LysR_regulators"/>
</dbReference>
<evidence type="ECO:0000256" key="3">
    <source>
        <dbReference type="ARBA" id="ARBA00023125"/>
    </source>
</evidence>
<comment type="similarity">
    <text evidence="1">Belongs to the LysR transcriptional regulatory family.</text>
</comment>
<dbReference type="InterPro" id="IPR036388">
    <property type="entry name" value="WH-like_DNA-bd_sf"/>
</dbReference>